<reference evidence="1 2" key="1">
    <citation type="submission" date="2024-02" db="EMBL/GenBank/DDBJ databases">
        <title>de novo genome assembly of Solanum bulbocastanum strain 11H21.</title>
        <authorList>
            <person name="Hosaka A.J."/>
        </authorList>
    </citation>
    <scope>NUCLEOTIDE SEQUENCE [LARGE SCALE GENOMIC DNA]</scope>
    <source>
        <tissue evidence="1">Young leaves</tissue>
    </source>
</reference>
<proteinExistence type="predicted"/>
<evidence type="ECO:0000313" key="1">
    <source>
        <dbReference type="EMBL" id="KAK6785997.1"/>
    </source>
</evidence>
<comment type="caution">
    <text evidence="1">The sequence shown here is derived from an EMBL/GenBank/DDBJ whole genome shotgun (WGS) entry which is preliminary data.</text>
</comment>
<accession>A0AAN8YB41</accession>
<gene>
    <name evidence="1" type="ORF">RDI58_014522</name>
</gene>
<dbReference type="AlphaFoldDB" id="A0AAN8YB41"/>
<protein>
    <submittedName>
        <fullName evidence="1">Uncharacterized protein</fullName>
    </submittedName>
</protein>
<dbReference type="EMBL" id="JBANQN010000006">
    <property type="protein sequence ID" value="KAK6785997.1"/>
    <property type="molecule type" value="Genomic_DNA"/>
</dbReference>
<organism evidence="1 2">
    <name type="scientific">Solanum bulbocastanum</name>
    <name type="common">Wild potato</name>
    <dbReference type="NCBI Taxonomy" id="147425"/>
    <lineage>
        <taxon>Eukaryota</taxon>
        <taxon>Viridiplantae</taxon>
        <taxon>Streptophyta</taxon>
        <taxon>Embryophyta</taxon>
        <taxon>Tracheophyta</taxon>
        <taxon>Spermatophyta</taxon>
        <taxon>Magnoliopsida</taxon>
        <taxon>eudicotyledons</taxon>
        <taxon>Gunneridae</taxon>
        <taxon>Pentapetalae</taxon>
        <taxon>asterids</taxon>
        <taxon>lamiids</taxon>
        <taxon>Solanales</taxon>
        <taxon>Solanaceae</taxon>
        <taxon>Solanoideae</taxon>
        <taxon>Solaneae</taxon>
        <taxon>Solanum</taxon>
    </lineage>
</organism>
<sequence length="80" mass="9037">MQEVSDVDRKIIVVRKKLVGSAANALPDIDPRVMSEGFTLNRSQQLALITPITREEVHLAMKGINSTSLKEKNHGYQRHR</sequence>
<keyword evidence="2" id="KW-1185">Reference proteome</keyword>
<dbReference type="Proteomes" id="UP001371456">
    <property type="component" value="Unassembled WGS sequence"/>
</dbReference>
<name>A0AAN8YB41_SOLBU</name>
<evidence type="ECO:0000313" key="2">
    <source>
        <dbReference type="Proteomes" id="UP001371456"/>
    </source>
</evidence>